<sequence>MGDPAATEPLPFGTRDKQAAEVAVGEEAVLPLIAETVRIDKRAVETGRVRVSTRTETVDEVLRENLRSDMVGVTRVAINRTLAEGEVPPVVREEDGVTIIPVLEEILVVEKRLILREEVHVRQTTAGEDVEMPVTLRRQHAVIERVSPEGHVTAVSPAPPPEIEP</sequence>
<accession>A0A1G9U4H8</accession>
<dbReference type="EMBL" id="FNHS01000002">
    <property type="protein sequence ID" value="SDM54801.1"/>
    <property type="molecule type" value="Genomic_DNA"/>
</dbReference>
<reference evidence="3" key="1">
    <citation type="submission" date="2016-10" db="EMBL/GenBank/DDBJ databases">
        <authorList>
            <person name="Varghese N."/>
            <person name="Submissions S."/>
        </authorList>
    </citation>
    <scope>NUCLEOTIDE SEQUENCE [LARGE SCALE GENOMIC DNA]</scope>
    <source>
        <strain evidence="3">BL47</strain>
    </source>
</reference>
<proteinExistence type="predicted"/>
<dbReference type="RefSeq" id="WP_244507428.1">
    <property type="nucleotide sequence ID" value="NZ_FNHS01000002.1"/>
</dbReference>
<dbReference type="Proteomes" id="UP000198704">
    <property type="component" value="Unassembled WGS sequence"/>
</dbReference>
<dbReference type="STRING" id="582672.SAMN05216360_102403"/>
<name>A0A1G9U4H8_9HYPH</name>
<gene>
    <name evidence="2" type="ORF">SAMN05216360_102403</name>
</gene>
<evidence type="ECO:0000259" key="1">
    <source>
        <dbReference type="Pfam" id="PF09557"/>
    </source>
</evidence>
<evidence type="ECO:0000313" key="2">
    <source>
        <dbReference type="EMBL" id="SDM54801.1"/>
    </source>
</evidence>
<keyword evidence="3" id="KW-1185">Reference proteome</keyword>
<protein>
    <submittedName>
        <fullName evidence="2">Conserved domain-containing protein</fullName>
    </submittedName>
</protein>
<dbReference type="InterPro" id="IPR019060">
    <property type="entry name" value="DUF2382"/>
</dbReference>
<evidence type="ECO:0000313" key="3">
    <source>
        <dbReference type="Proteomes" id="UP000198704"/>
    </source>
</evidence>
<dbReference type="Pfam" id="PF09557">
    <property type="entry name" value="DUF2382"/>
    <property type="match status" value="1"/>
</dbReference>
<organism evidence="2 3">
    <name type="scientific">Methylobacterium phyllostachyos</name>
    <dbReference type="NCBI Taxonomy" id="582672"/>
    <lineage>
        <taxon>Bacteria</taxon>
        <taxon>Pseudomonadati</taxon>
        <taxon>Pseudomonadota</taxon>
        <taxon>Alphaproteobacteria</taxon>
        <taxon>Hyphomicrobiales</taxon>
        <taxon>Methylobacteriaceae</taxon>
        <taxon>Methylobacterium</taxon>
    </lineage>
</organism>
<feature type="domain" description="DUF2382" evidence="1">
    <location>
        <begin position="30"/>
        <end position="142"/>
    </location>
</feature>
<dbReference type="AlphaFoldDB" id="A0A1G9U4H8"/>